<dbReference type="Proteomes" id="UP001254608">
    <property type="component" value="Unassembled WGS sequence"/>
</dbReference>
<evidence type="ECO:0000256" key="1">
    <source>
        <dbReference type="SAM" id="SignalP"/>
    </source>
</evidence>
<keyword evidence="3" id="KW-1185">Reference proteome</keyword>
<feature type="signal peptide" evidence="1">
    <location>
        <begin position="1"/>
        <end position="22"/>
    </location>
</feature>
<dbReference type="InterPro" id="IPR009649">
    <property type="entry name" value="TraU"/>
</dbReference>
<dbReference type="EMBL" id="JAVRIC010000023">
    <property type="protein sequence ID" value="MDT0498571.1"/>
    <property type="molecule type" value="Genomic_DNA"/>
</dbReference>
<organism evidence="2 3">
    <name type="scientific">Banduia mediterranea</name>
    <dbReference type="NCBI Taxonomy" id="3075609"/>
    <lineage>
        <taxon>Bacteria</taxon>
        <taxon>Pseudomonadati</taxon>
        <taxon>Pseudomonadota</taxon>
        <taxon>Gammaproteobacteria</taxon>
        <taxon>Nevskiales</taxon>
        <taxon>Algiphilaceae</taxon>
        <taxon>Banduia</taxon>
    </lineage>
</organism>
<reference evidence="2 3" key="1">
    <citation type="submission" date="2023-09" db="EMBL/GenBank/DDBJ databases">
        <authorList>
            <person name="Rey-Velasco X."/>
        </authorList>
    </citation>
    <scope>NUCLEOTIDE SEQUENCE [LARGE SCALE GENOMIC DNA]</scope>
    <source>
        <strain evidence="2 3">W345</strain>
    </source>
</reference>
<accession>A0ABU2WML9</accession>
<name>A0ABU2WML9_9GAMM</name>
<protein>
    <submittedName>
        <fullName evidence="2">TraU family protein</fullName>
    </submittedName>
</protein>
<comment type="caution">
    <text evidence="2">The sequence shown here is derived from an EMBL/GenBank/DDBJ whole genome shotgun (WGS) entry which is preliminary data.</text>
</comment>
<dbReference type="Pfam" id="PF06834">
    <property type="entry name" value="TraU"/>
    <property type="match status" value="1"/>
</dbReference>
<dbReference type="RefSeq" id="WP_311365981.1">
    <property type="nucleotide sequence ID" value="NZ_JAVRIC010000023.1"/>
</dbReference>
<gene>
    <name evidence="2" type="ORF">RM530_14565</name>
</gene>
<sequence>MSVRVRLAVALCLLCGAICTRATVGATGPCGGEFPDLINDICWTCVFPISIGPASVSLGEPESGDTAPLVCSCPEPPPVFARFGIGVGFWEPARVAEVVRTPYCSPTLGGETLSDMPATRGTHGDGGHGQHQAAFYHVHWYTFPVLSWIGAAMTSAMCASEDSFDLVYVTELDPLWDDDELAFLINPEAILFGNAAAQAACIADTAAATVGFGIDELFWCSGSQGSVYPLAGTNAHHVGATDTSLLLTHRMAAKLHRQLVALDTSTTGAMCGPIAQPILRKGQYKTQQLYPIAQTQHGIPFGRPSAIWAAGHEFPYEGEDQTHLVWRKRLCCAF</sequence>
<proteinExistence type="predicted"/>
<feature type="chain" id="PRO_5047219093" evidence="1">
    <location>
        <begin position="23"/>
        <end position="334"/>
    </location>
</feature>
<keyword evidence="1" id="KW-0732">Signal</keyword>
<evidence type="ECO:0000313" key="2">
    <source>
        <dbReference type="EMBL" id="MDT0498571.1"/>
    </source>
</evidence>
<evidence type="ECO:0000313" key="3">
    <source>
        <dbReference type="Proteomes" id="UP001254608"/>
    </source>
</evidence>